<dbReference type="EMBL" id="GDID01007400">
    <property type="protein sequence ID" value="JAP89206.1"/>
    <property type="molecule type" value="Transcribed_RNA"/>
</dbReference>
<feature type="transmembrane region" description="Helical" evidence="2">
    <location>
        <begin position="299"/>
        <end position="324"/>
    </location>
</feature>
<feature type="coiled-coil region" evidence="1">
    <location>
        <begin position="171"/>
        <end position="198"/>
    </location>
</feature>
<keyword evidence="2" id="KW-0472">Membrane</keyword>
<evidence type="ECO:0000256" key="2">
    <source>
        <dbReference type="SAM" id="Phobius"/>
    </source>
</evidence>
<feature type="coiled-coil region" evidence="1">
    <location>
        <begin position="8"/>
        <end position="95"/>
    </location>
</feature>
<proteinExistence type="predicted"/>
<name>A0A146K0E4_9EUKA</name>
<protein>
    <submittedName>
        <fullName evidence="3">Uncharacterized protein</fullName>
    </submittedName>
</protein>
<evidence type="ECO:0000313" key="3">
    <source>
        <dbReference type="EMBL" id="JAP89206.1"/>
    </source>
</evidence>
<dbReference type="AlphaFoldDB" id="A0A146K0E4"/>
<gene>
    <name evidence="3" type="ORF">TPC1_31299</name>
</gene>
<sequence>STVDNNKIQALQQELDLAKTHLHQKQLDLTETQKQLIKLQLDLKNCKNESQVARQIQQSEKSLLESQLETHINYINEIEQQKAEENSLKQQFLNQLSGYLANLQQFNQTAEEIKGQNLVIENQIAIKQQDLSLSQHLSEEINVMQAQFNDKMHEIELQSQKKQEARIMQIQSDHEKETEQLKQKLQLKQTQIQILNKQLVDLDSDLNNKFQQQIQAMQEKQLCDLEKTNSELTESNLKLEIKQLEIQMQNQQQKLLELQQLSQSQKIELQTKINASDLNLNGDYLNTSTFTDLIYQRQLTIAITLAITASVIAVILIYLGGFYLRKYIFKRMENQEMNMKNNVSIQIQQVELTKLVTEDLRPNHEKPKLILDWKKKE</sequence>
<organism evidence="3">
    <name type="scientific">Trepomonas sp. PC1</name>
    <dbReference type="NCBI Taxonomy" id="1076344"/>
    <lineage>
        <taxon>Eukaryota</taxon>
        <taxon>Metamonada</taxon>
        <taxon>Diplomonadida</taxon>
        <taxon>Hexamitidae</taxon>
        <taxon>Hexamitinae</taxon>
        <taxon>Trepomonas</taxon>
    </lineage>
</organism>
<keyword evidence="2" id="KW-1133">Transmembrane helix</keyword>
<keyword evidence="2" id="KW-0812">Transmembrane</keyword>
<evidence type="ECO:0000256" key="1">
    <source>
        <dbReference type="SAM" id="Coils"/>
    </source>
</evidence>
<accession>A0A146K0E4</accession>
<keyword evidence="1" id="KW-0175">Coiled coil</keyword>
<reference evidence="3" key="1">
    <citation type="submission" date="2015-07" db="EMBL/GenBank/DDBJ databases">
        <title>Adaptation to a free-living lifestyle via gene acquisitions in the diplomonad Trepomonas sp. PC1.</title>
        <authorList>
            <person name="Xu F."/>
            <person name="Jerlstrom-Hultqvist J."/>
            <person name="Kolisko M."/>
            <person name="Simpson A.G.B."/>
            <person name="Roger A.J."/>
            <person name="Svard S.G."/>
            <person name="Andersson J.O."/>
        </authorList>
    </citation>
    <scope>NUCLEOTIDE SEQUENCE</scope>
    <source>
        <strain evidence="3">PC1</strain>
    </source>
</reference>
<feature type="non-terminal residue" evidence="3">
    <location>
        <position position="1"/>
    </location>
</feature>
<feature type="coiled-coil region" evidence="1">
    <location>
        <begin position="234"/>
        <end position="268"/>
    </location>
</feature>